<keyword evidence="2 5" id="KW-0808">Transferase</keyword>
<name>A0A842JNI1_9ACTN</name>
<dbReference type="CDD" id="cd01635">
    <property type="entry name" value="Glycosyltransferase_GTB-type"/>
    <property type="match status" value="1"/>
</dbReference>
<dbReference type="Pfam" id="PF13439">
    <property type="entry name" value="Glyco_transf_4"/>
    <property type="match status" value="1"/>
</dbReference>
<evidence type="ECO:0000259" key="4">
    <source>
        <dbReference type="Pfam" id="PF13439"/>
    </source>
</evidence>
<accession>A0A842JNI1</accession>
<evidence type="ECO:0000313" key="5">
    <source>
        <dbReference type="EMBL" id="MBC2890679.1"/>
    </source>
</evidence>
<gene>
    <name evidence="5" type="ORF">H7313_15210</name>
</gene>
<reference evidence="5 6" key="1">
    <citation type="submission" date="2020-08" db="EMBL/GenBank/DDBJ databases">
        <authorList>
            <person name="Liu C."/>
            <person name="Sun Q."/>
        </authorList>
    </citation>
    <scope>NUCLEOTIDE SEQUENCE [LARGE SCALE GENOMIC DNA]</scope>
    <source>
        <strain evidence="5 6">N22</strain>
    </source>
</reference>
<dbReference type="AlphaFoldDB" id="A0A842JNI1"/>
<dbReference type="GO" id="GO:1901137">
    <property type="term" value="P:carbohydrate derivative biosynthetic process"/>
    <property type="evidence" value="ECO:0007669"/>
    <property type="project" value="UniProtKB-ARBA"/>
</dbReference>
<comment type="caution">
    <text evidence="5">The sequence shown here is derived from an EMBL/GenBank/DDBJ whole genome shotgun (WGS) entry which is preliminary data.</text>
</comment>
<protein>
    <submittedName>
        <fullName evidence="5">Glycosyltransferase</fullName>
    </submittedName>
</protein>
<feature type="domain" description="Glycosyltransferase subfamily 4-like N-terminal" evidence="4">
    <location>
        <begin position="16"/>
        <end position="135"/>
    </location>
</feature>
<evidence type="ECO:0000256" key="1">
    <source>
        <dbReference type="ARBA" id="ARBA00022676"/>
    </source>
</evidence>
<proteinExistence type="predicted"/>
<dbReference type="RefSeq" id="WP_185906340.1">
    <property type="nucleotide sequence ID" value="NZ_JACMSE010000018.1"/>
</dbReference>
<dbReference type="Proteomes" id="UP000587396">
    <property type="component" value="Unassembled WGS sequence"/>
</dbReference>
<dbReference type="Pfam" id="PF00534">
    <property type="entry name" value="Glycos_transf_1"/>
    <property type="match status" value="1"/>
</dbReference>
<dbReference type="PANTHER" id="PTHR45947">
    <property type="entry name" value="SULFOQUINOVOSYL TRANSFERASE SQD2"/>
    <property type="match status" value="1"/>
</dbReference>
<dbReference type="Pfam" id="PF13692">
    <property type="entry name" value="Glyco_trans_1_4"/>
    <property type="match status" value="1"/>
</dbReference>
<dbReference type="GO" id="GO:0016757">
    <property type="term" value="F:glycosyltransferase activity"/>
    <property type="evidence" value="ECO:0007669"/>
    <property type="project" value="UniProtKB-KW"/>
</dbReference>
<dbReference type="SUPFAM" id="SSF53756">
    <property type="entry name" value="UDP-Glycosyltransferase/glycogen phosphorylase"/>
    <property type="match status" value="2"/>
</dbReference>
<dbReference type="Gene3D" id="3.40.50.2000">
    <property type="entry name" value="Glycogen Phosphorylase B"/>
    <property type="match status" value="3"/>
</dbReference>
<evidence type="ECO:0000259" key="3">
    <source>
        <dbReference type="Pfam" id="PF00534"/>
    </source>
</evidence>
<sequence>MKYVQINSFYNGSTGTIMRGLHKELLEQGHDSYVFWGRRHEAVSDHERCCASKAGVYAHGVLTRLTGRAGFYSKRDTAKLLAELDEIDPDVVHLHNVHGYYVNVEMLFEWLAAHRCQVKWTLHDCWAFTGHCAHFTYVKCAQWKTRCAYKEPCCQLSTYPKTISKRSCTRNFDDKKRIFNLISADRMELITPSQWLADLVGESFLSKYPVTVKHNEIDRAVFKPTSSDFCERYGLDGKFVILGVASPWTERKGLGDFVRLANVLDDRCAIVLVGLTRRQIKKMTSHILSFGRLEDPKALARVYTAADLFVHPGVEETYGLAVAEAQACGTPVQVRSRSACEEAVQNGECHTVDLGFDALKSTVITVGGGCSVICLERTESKQQMAAIYSAADVFFNPTREDNFPTVNLEAQACGTPVLTYDTGGCEETINLEHSQVIGG</sequence>
<evidence type="ECO:0000313" key="6">
    <source>
        <dbReference type="Proteomes" id="UP000587396"/>
    </source>
</evidence>
<feature type="domain" description="Glycosyl transferase family 1" evidence="3">
    <location>
        <begin position="374"/>
        <end position="433"/>
    </location>
</feature>
<evidence type="ECO:0000256" key="2">
    <source>
        <dbReference type="ARBA" id="ARBA00022679"/>
    </source>
</evidence>
<organism evidence="5 6">
    <name type="scientific">Gordonibacter massiliensis</name>
    <name type="common">ex Traore et al. 2017</name>
    <dbReference type="NCBI Taxonomy" id="1841863"/>
    <lineage>
        <taxon>Bacteria</taxon>
        <taxon>Bacillati</taxon>
        <taxon>Actinomycetota</taxon>
        <taxon>Coriobacteriia</taxon>
        <taxon>Eggerthellales</taxon>
        <taxon>Eggerthellaceae</taxon>
        <taxon>Gordonibacter</taxon>
    </lineage>
</organism>
<dbReference type="InterPro" id="IPR001296">
    <property type="entry name" value="Glyco_trans_1"/>
</dbReference>
<keyword evidence="6" id="KW-1185">Reference proteome</keyword>
<dbReference type="PANTHER" id="PTHR45947:SF3">
    <property type="entry name" value="SULFOQUINOVOSYL TRANSFERASE SQD2"/>
    <property type="match status" value="1"/>
</dbReference>
<keyword evidence="1" id="KW-0328">Glycosyltransferase</keyword>
<dbReference type="EMBL" id="JACMSE010000018">
    <property type="protein sequence ID" value="MBC2890679.1"/>
    <property type="molecule type" value="Genomic_DNA"/>
</dbReference>
<dbReference type="InterPro" id="IPR028098">
    <property type="entry name" value="Glyco_trans_4-like_N"/>
</dbReference>
<dbReference type="InterPro" id="IPR050194">
    <property type="entry name" value="Glycosyltransferase_grp1"/>
</dbReference>